<evidence type="ECO:0000256" key="1">
    <source>
        <dbReference type="ARBA" id="ARBA00004571"/>
    </source>
</evidence>
<evidence type="ECO:0000259" key="22">
    <source>
        <dbReference type="SMART" id="SM00965"/>
    </source>
</evidence>
<dbReference type="FunFam" id="2.40.170.20:FF:000005">
    <property type="entry name" value="TonB-dependent siderophore receptor"/>
    <property type="match status" value="1"/>
</dbReference>
<evidence type="ECO:0000256" key="5">
    <source>
        <dbReference type="ARBA" id="ARBA00022496"/>
    </source>
</evidence>
<protein>
    <recommendedName>
        <fullName evidence="18">Metal-pseudopaline receptor CntO</fullName>
    </recommendedName>
</protein>
<dbReference type="Gene3D" id="2.40.170.20">
    <property type="entry name" value="TonB-dependent receptor, beta-barrel domain"/>
    <property type="match status" value="1"/>
</dbReference>
<sequence length="799" mass="86985">MPLLPFTLRPLLLALPLLIATPVMADDSPRRYDLPSGPLAQQLNRLASAAGIYIVGDGVLSQGKASAPLQGEFTPEQALERMLLGSGLIAVPSGERQYRLQPAAQGAGLQLAPTSVDAYRDSAYGAVNGYLATRASSASSASKTDSALLETPASVSVVTRDRIKAQGAQTVTEALSYTAGVHANVAGNNPTDNTLMVRGFQQINSDAYTDGLRNNNIGYYAPEPFGLERIEVLKGPASVIYGQGEPGGMINLVSKKPLFAAHREVGLSLGNHDRQQLSLDVGDLLDSQGTLAYRLVMLGRDADNEIEGIKDDRQYVAPSLTWAPNEDTSLTLLASYQKNTNLFTSNMAYSLFDGSNPNGRVPRHRSLNEPGFDREQSEMNNLGYELSHRINDTFSFRQNLRYSHMHGYQDQLFRNSGVINGNTLARYYELRDYNSDNYTLDNQLLANFNTGPLRHDLLLGADYLRGHRSQDVQHGDAPSINIYNPVRGVTIDTSRYTSLLSTARDDRQVGLYLQDQLHLDNWVATLGVRHDWARQDSTNRINGSHQVITDEATTARASFGYSFDMGLFPYVSYSESFKLASGNSFDGSPFEPETAKQYEVGIKYQPPGSENYITVAAFDLRRQNVATTDVEHLGFSVQQGEVTSRGVELEGVAKPLPGLNLITAYTYNDVEVTKDNPNALGVSNKGNAPVRVPRHLASLWVDYTLQGGPLAGLGGGLGVRYTGATSGDAQNTFEVPGYTLVDAMLSYDFGKANNGLQGLSAQLNVKNLTDKYYVAGCFATVACLLGTGRTVTADLTYRW</sequence>
<dbReference type="InterPro" id="IPR010105">
    <property type="entry name" value="TonB_sidphr_rcpt"/>
</dbReference>
<dbReference type="EMBL" id="CP000926">
    <property type="protein sequence ID" value="ABY99219.1"/>
    <property type="molecule type" value="Genomic_DNA"/>
</dbReference>
<keyword evidence="9" id="KW-0864">Zinc transport</keyword>
<dbReference type="GO" id="GO:0009279">
    <property type="term" value="C:cell outer membrane"/>
    <property type="evidence" value="ECO:0007669"/>
    <property type="project" value="UniProtKB-SubCell"/>
</dbReference>
<dbReference type="InterPro" id="IPR012910">
    <property type="entry name" value="Plug_dom"/>
</dbReference>
<feature type="signal peptide" evidence="21">
    <location>
        <begin position="1"/>
        <end position="25"/>
    </location>
</feature>
<keyword evidence="10" id="KW-0408">Iron</keyword>
<evidence type="ECO:0000256" key="16">
    <source>
        <dbReference type="ARBA" id="ARBA00023237"/>
    </source>
</evidence>
<dbReference type="SUPFAM" id="SSF56935">
    <property type="entry name" value="Porins"/>
    <property type="match status" value="1"/>
</dbReference>
<evidence type="ECO:0000256" key="6">
    <source>
        <dbReference type="ARBA" id="ARBA00022596"/>
    </source>
</evidence>
<evidence type="ECO:0000256" key="12">
    <source>
        <dbReference type="ARBA" id="ARBA00023077"/>
    </source>
</evidence>
<dbReference type="AlphaFoldDB" id="B0KIR4"/>
<keyword evidence="5" id="KW-0410">Iron transport</keyword>
<evidence type="ECO:0000256" key="10">
    <source>
        <dbReference type="ARBA" id="ARBA00023004"/>
    </source>
</evidence>
<dbReference type="Pfam" id="PF07660">
    <property type="entry name" value="STN"/>
    <property type="match status" value="1"/>
</dbReference>
<keyword evidence="9" id="KW-0862">Zinc</keyword>
<dbReference type="Gene3D" id="2.170.130.10">
    <property type="entry name" value="TonB-dependent receptor, plug domain"/>
    <property type="match status" value="1"/>
</dbReference>
<evidence type="ECO:0000256" key="14">
    <source>
        <dbReference type="ARBA" id="ARBA00023136"/>
    </source>
</evidence>
<dbReference type="Gene3D" id="3.55.50.30">
    <property type="match status" value="1"/>
</dbReference>
<keyword evidence="16 19" id="KW-0998">Cell outer membrane</keyword>
<keyword evidence="7 19" id="KW-0812">Transmembrane</keyword>
<dbReference type="PROSITE" id="PS52016">
    <property type="entry name" value="TONB_DEPENDENT_REC_3"/>
    <property type="match status" value="1"/>
</dbReference>
<dbReference type="NCBIfam" id="TIGR01783">
    <property type="entry name" value="TonB-siderophor"/>
    <property type="match status" value="1"/>
</dbReference>
<evidence type="ECO:0000256" key="15">
    <source>
        <dbReference type="ARBA" id="ARBA00023170"/>
    </source>
</evidence>
<keyword evidence="11" id="KW-0406">Ion transport</keyword>
<proteinExistence type="inferred from homology"/>
<dbReference type="HOGENOM" id="CLU_008287_9_0_6"/>
<comment type="function">
    <text evidence="17">Transports the metallophore pseudopaline, which is involved in the acquisition of nickel and zinc, and thus enables bacterial growth inside the host, where metal access is limited. Is probably involved in the import of pseudopaline-metal complexes.</text>
</comment>
<dbReference type="GO" id="GO:0015675">
    <property type="term" value="P:nickel cation transport"/>
    <property type="evidence" value="ECO:0007669"/>
    <property type="project" value="UniProtKB-KW"/>
</dbReference>
<dbReference type="Proteomes" id="UP000002157">
    <property type="component" value="Chromosome"/>
</dbReference>
<dbReference type="InterPro" id="IPR036942">
    <property type="entry name" value="Beta-barrel_TonB_sf"/>
</dbReference>
<evidence type="ECO:0000256" key="19">
    <source>
        <dbReference type="PROSITE-ProRule" id="PRU01360"/>
    </source>
</evidence>
<evidence type="ECO:0000256" key="17">
    <source>
        <dbReference type="ARBA" id="ARBA00056786"/>
    </source>
</evidence>
<keyword evidence="3 19" id="KW-0813">Transport</keyword>
<keyword evidence="13" id="KW-0921">Nickel transport</keyword>
<evidence type="ECO:0000256" key="20">
    <source>
        <dbReference type="RuleBase" id="RU003357"/>
    </source>
</evidence>
<dbReference type="RefSeq" id="WP_012272948.1">
    <property type="nucleotide sequence ID" value="NC_010322.1"/>
</dbReference>
<keyword evidence="12 20" id="KW-0798">TonB box</keyword>
<gene>
    <name evidence="23" type="ordered locus">PputGB1_3327</name>
</gene>
<dbReference type="Pfam" id="PF07715">
    <property type="entry name" value="Plug"/>
    <property type="match status" value="1"/>
</dbReference>
<dbReference type="InterPro" id="IPR011662">
    <property type="entry name" value="Secretin/TonB_short_N"/>
</dbReference>
<reference evidence="23 24" key="1">
    <citation type="submission" date="2008-01" db="EMBL/GenBank/DDBJ databases">
        <title>Complete sequence of Pseudomonas putida GB-1.</title>
        <authorList>
            <consortium name="US DOE Joint Genome Institute"/>
            <person name="Copeland A."/>
            <person name="Lucas S."/>
            <person name="Lapidus A."/>
            <person name="Barry K."/>
            <person name="Glavina del Rio T."/>
            <person name="Dalin E."/>
            <person name="Tice H."/>
            <person name="Pitluck S."/>
            <person name="Bruce D."/>
            <person name="Goodwin L."/>
            <person name="Chertkov O."/>
            <person name="Brettin T."/>
            <person name="Detter J.C."/>
            <person name="Han C."/>
            <person name="Kuske C.R."/>
            <person name="Schmutz J."/>
            <person name="Larimer F."/>
            <person name="Land M."/>
            <person name="Hauser L."/>
            <person name="Kyrpides N."/>
            <person name="Kim E."/>
            <person name="McCarthy J.K."/>
            <person name="Richardson P."/>
        </authorList>
    </citation>
    <scope>NUCLEOTIDE SEQUENCE [LARGE SCALE GENOMIC DNA]</scope>
    <source>
        <strain evidence="23 24">GB-1</strain>
    </source>
</reference>
<dbReference type="SMART" id="SM00965">
    <property type="entry name" value="STN"/>
    <property type="match status" value="1"/>
</dbReference>
<dbReference type="CDD" id="cd01347">
    <property type="entry name" value="ligand_gated_channel"/>
    <property type="match status" value="1"/>
</dbReference>
<evidence type="ECO:0000313" key="23">
    <source>
        <dbReference type="EMBL" id="ABY99219.1"/>
    </source>
</evidence>
<dbReference type="KEGG" id="ppg:PputGB1_3327"/>
<dbReference type="GO" id="GO:0006829">
    <property type="term" value="P:zinc ion transport"/>
    <property type="evidence" value="ECO:0007669"/>
    <property type="project" value="UniProtKB-KW"/>
</dbReference>
<keyword evidence="4 19" id="KW-1134">Transmembrane beta strand</keyword>
<evidence type="ECO:0000256" key="7">
    <source>
        <dbReference type="ARBA" id="ARBA00022692"/>
    </source>
</evidence>
<evidence type="ECO:0000256" key="13">
    <source>
        <dbReference type="ARBA" id="ARBA00023112"/>
    </source>
</evidence>
<evidence type="ECO:0000256" key="18">
    <source>
        <dbReference type="ARBA" id="ARBA00072467"/>
    </source>
</evidence>
<evidence type="ECO:0000256" key="8">
    <source>
        <dbReference type="ARBA" id="ARBA00022729"/>
    </source>
</evidence>
<dbReference type="InterPro" id="IPR037066">
    <property type="entry name" value="Plug_dom_sf"/>
</dbReference>
<dbReference type="PANTHER" id="PTHR32552">
    <property type="entry name" value="FERRICHROME IRON RECEPTOR-RELATED"/>
    <property type="match status" value="1"/>
</dbReference>
<name>B0KIR4_PSEPG</name>
<evidence type="ECO:0000313" key="24">
    <source>
        <dbReference type="Proteomes" id="UP000002157"/>
    </source>
</evidence>
<feature type="chain" id="PRO_5002750824" description="Metal-pseudopaline receptor CntO" evidence="21">
    <location>
        <begin position="26"/>
        <end position="799"/>
    </location>
</feature>
<evidence type="ECO:0000256" key="3">
    <source>
        <dbReference type="ARBA" id="ARBA00022448"/>
    </source>
</evidence>
<dbReference type="eggNOG" id="COG4773">
    <property type="taxonomic scope" value="Bacteria"/>
</dbReference>
<evidence type="ECO:0000256" key="21">
    <source>
        <dbReference type="SAM" id="SignalP"/>
    </source>
</evidence>
<feature type="domain" description="Secretin/TonB short N-terminal" evidence="22">
    <location>
        <begin position="52"/>
        <end position="103"/>
    </location>
</feature>
<organism evidence="23 24">
    <name type="scientific">Pseudomonas putida (strain GB-1)</name>
    <dbReference type="NCBI Taxonomy" id="76869"/>
    <lineage>
        <taxon>Bacteria</taxon>
        <taxon>Pseudomonadati</taxon>
        <taxon>Pseudomonadota</taxon>
        <taxon>Gammaproteobacteria</taxon>
        <taxon>Pseudomonadales</taxon>
        <taxon>Pseudomonadaceae</taxon>
        <taxon>Pseudomonas</taxon>
    </lineage>
</organism>
<keyword evidence="14 19" id="KW-0472">Membrane</keyword>
<keyword evidence="8 21" id="KW-0732">Signal</keyword>
<comment type="subcellular location">
    <subcellularLocation>
        <location evidence="1 19">Cell outer membrane</location>
        <topology evidence="1 19">Multi-pass membrane protein</topology>
    </subcellularLocation>
</comment>
<accession>B0KIR4</accession>
<keyword evidence="15 23" id="KW-0675">Receptor</keyword>
<keyword evidence="6" id="KW-0533">Nickel</keyword>
<dbReference type="GO" id="GO:0015891">
    <property type="term" value="P:siderophore transport"/>
    <property type="evidence" value="ECO:0007669"/>
    <property type="project" value="InterPro"/>
</dbReference>
<evidence type="ECO:0000256" key="9">
    <source>
        <dbReference type="ARBA" id="ARBA00022906"/>
    </source>
</evidence>
<evidence type="ECO:0000256" key="11">
    <source>
        <dbReference type="ARBA" id="ARBA00023065"/>
    </source>
</evidence>
<evidence type="ECO:0000256" key="2">
    <source>
        <dbReference type="ARBA" id="ARBA00009810"/>
    </source>
</evidence>
<dbReference type="InterPro" id="IPR039426">
    <property type="entry name" value="TonB-dep_rcpt-like"/>
</dbReference>
<dbReference type="GO" id="GO:0038023">
    <property type="term" value="F:signaling receptor activity"/>
    <property type="evidence" value="ECO:0007669"/>
    <property type="project" value="InterPro"/>
</dbReference>
<evidence type="ECO:0000256" key="4">
    <source>
        <dbReference type="ARBA" id="ARBA00022452"/>
    </source>
</evidence>
<dbReference type="FunFam" id="2.170.130.10:FF:000001">
    <property type="entry name" value="Catecholate siderophore TonB-dependent receptor"/>
    <property type="match status" value="1"/>
</dbReference>
<dbReference type="GO" id="GO:0015344">
    <property type="term" value="F:siderophore uptake transmembrane transporter activity"/>
    <property type="evidence" value="ECO:0007669"/>
    <property type="project" value="TreeGrafter"/>
</dbReference>
<dbReference type="InterPro" id="IPR000531">
    <property type="entry name" value="Beta-barrel_TonB"/>
</dbReference>
<dbReference type="Pfam" id="PF00593">
    <property type="entry name" value="TonB_dep_Rec_b-barrel"/>
    <property type="match status" value="1"/>
</dbReference>
<comment type="similarity">
    <text evidence="2 19 20">Belongs to the TonB-dependent receptor family.</text>
</comment>
<dbReference type="PANTHER" id="PTHR32552:SF68">
    <property type="entry name" value="FERRICHROME OUTER MEMBRANE TRANSPORTER_PHAGE RECEPTOR"/>
    <property type="match status" value="1"/>
</dbReference>